<dbReference type="RefSeq" id="WP_038490742.1">
    <property type="nucleotide sequence ID" value="NZ_BCTH01000007.1"/>
</dbReference>
<dbReference type="OrthoDB" id="6898151at2"/>
<evidence type="ECO:0000313" key="3">
    <source>
        <dbReference type="Proteomes" id="UP000027604"/>
    </source>
</evidence>
<protein>
    <submittedName>
        <fullName evidence="2">Uncharacterized protein</fullName>
    </submittedName>
</protein>
<proteinExistence type="predicted"/>
<reference evidence="2 3" key="1">
    <citation type="journal article" date="2015" name="Genome Announc.">
        <title>Genome Sequence of Mushroom Soft-Rot Pathogen Janthinobacterium agaricidamnosum.</title>
        <authorList>
            <person name="Graupner K."/>
            <person name="Lackner G."/>
            <person name="Hertweck C."/>
        </authorList>
    </citation>
    <scope>NUCLEOTIDE SEQUENCE [LARGE SCALE GENOMIC DNA]</scope>
    <source>
        <strain evidence="3">NBRC 102515 / DSM 9628</strain>
    </source>
</reference>
<dbReference type="STRING" id="1349767.GJA_1681"/>
<dbReference type="HOGENOM" id="CLU_255316_0_0_4"/>
<evidence type="ECO:0000256" key="1">
    <source>
        <dbReference type="SAM" id="MobiDB-lite"/>
    </source>
</evidence>
<name>W0V0G1_9BURK</name>
<feature type="compositionally biased region" description="Polar residues" evidence="1">
    <location>
        <begin position="9"/>
        <end position="25"/>
    </location>
</feature>
<keyword evidence="3" id="KW-1185">Reference proteome</keyword>
<sequence length="1369" mass="149249">MPIHFRFPGTSSSRPQEETPASNAPQPVPPHAVPLSTRLAGKPGAAGSRLGHQLAKRQITSSARMLALTSSRSSEMPDKKGLPAQLEGQQTLHANARELAQRVERIMDTTLEELPGLNARPGRSALMEKLSTYWPATLFVPKKLRDLVHDDAAYAQLGDASGQADSSDAATPQNTLNERKSLLAQVATGMKQLKQAESEYVAARDTVSAGGGQASQTEREALEQAERKLQDAVDRLHASVTLTTMLGGHDNALATDLLRRKTDFVKVQVQICQHKLRQAGLDLDQQRGLLIQQRDGLQETLAMLTLRADDARRGKAEMETLLGSLQEQLTLDLAQRPQSDAGAIEPPDAALEQRIAVATRQIDQLQLALPDVAVQLAAHEETLELAQQAFEQFAPVYHEKMTQLYASRRQVVDGQQQLSKSDDALSSRADAWKQRSADTYALELEQRGQAVEALLHAAPGFAQHDLLAPAGAQLQAALRQIADALPEDNPHTDRLLPRVAIVEIVSRACGVVAKGDVRRGAALLQELLSKPSGQWPGGAPSDDLRALYRHMAEVPRGMELLGKVAAGKTGAPPKPAQLEALQVYWIADQARAGKSPSDKNPWLDSAQSAAKEALRTRGAGEPAFDIDALPLEQKIAFRGVSKGLLSNGPGSDFERINNSLLKFGGEWVDLTHREEGKPLRRLPRSPFNPARTRTTPFDPKVLRLGIKQMEAHGMPSVKTDADKKIGELAGKLSDILAPRLQSAAPTEFDVMAKVLCDYISGQHALKEQRPELAAPRLKTAFHSAKRLYKSHLAPLDQEQIRRETSAQLRRRSHPEQAHAVNPRMLIKANPAAKPPPAPFAALFRDAGDEGVTSAAALRALVDHLDGSLSASEQAALLPELEKMEHAVKAAGRKRFQSKSEIRDFYAPMLEQLRLRNELTMTGGGEIGGGIPLLPWAPIAPLTANVNVNLFSKKQEAAFALKNPIYGMEFIMSDIVTTGSDIKGTVGFGLDLGPFKLTLPAFSLKAERSDARTDYTVLRNLRGKYTHNAAAERATGDQAMALLDTLINWDADDKQAPSGRAFQGPLEAVLALHPEIMVGWGSKHSSNKQASAELATVARAPIGSDRLAGGIGLTVTAKADGNTERTVEHSGWRAHETTVERVSQRRQRLTGGLTLGGTTTLYKHPLEHAGQKEGSIRVPGVVNLLDSSVQLAYNLERNRYAVGDKQGATLDRIYARSDTILAEIENNMEDFYLRFLEAVPVEPGEARDTPQNRLRAETSLRQFMADVKAAKSSPSLQFNLRYELQPRVAGWLDSLNALEKIALQGGDQAAARRHREASEELLQFRSSWTFKNCTIRSSGKSSDDRGWDLLIRLMSRRSAESSVTPTAYPG</sequence>
<dbReference type="eggNOG" id="ENOG503404T">
    <property type="taxonomic scope" value="Bacteria"/>
</dbReference>
<dbReference type="EMBL" id="HG322949">
    <property type="protein sequence ID" value="CDG82319.1"/>
    <property type="molecule type" value="Genomic_DNA"/>
</dbReference>
<accession>W0V0G1</accession>
<organism evidence="2 3">
    <name type="scientific">Janthinobacterium agaricidamnosum NBRC 102515 = DSM 9628</name>
    <dbReference type="NCBI Taxonomy" id="1349767"/>
    <lineage>
        <taxon>Bacteria</taxon>
        <taxon>Pseudomonadati</taxon>
        <taxon>Pseudomonadota</taxon>
        <taxon>Betaproteobacteria</taxon>
        <taxon>Burkholderiales</taxon>
        <taxon>Oxalobacteraceae</taxon>
        <taxon>Janthinobacterium</taxon>
    </lineage>
</organism>
<evidence type="ECO:0000313" key="2">
    <source>
        <dbReference type="EMBL" id="CDG82319.1"/>
    </source>
</evidence>
<gene>
    <name evidence="2" type="ORF">GJA_1681</name>
</gene>
<dbReference type="Proteomes" id="UP000027604">
    <property type="component" value="Chromosome I"/>
</dbReference>
<dbReference type="PATRIC" id="fig|1349767.4.peg.3359"/>
<feature type="region of interest" description="Disordered" evidence="1">
    <location>
        <begin position="1"/>
        <end position="58"/>
    </location>
</feature>
<dbReference type="KEGG" id="jag:GJA_1681"/>